<dbReference type="Proteomes" id="UP000598997">
    <property type="component" value="Unassembled WGS sequence"/>
</dbReference>
<keyword evidence="2" id="KW-1185">Reference proteome</keyword>
<dbReference type="AlphaFoldDB" id="A0A916YKC7"/>
<name>A0A916YKC7_9SPHN</name>
<accession>A0A916YKC7</accession>
<dbReference type="EMBL" id="BMIO01000006">
    <property type="protein sequence ID" value="GGD47832.1"/>
    <property type="molecule type" value="Genomic_DNA"/>
</dbReference>
<proteinExistence type="predicted"/>
<protein>
    <submittedName>
        <fullName evidence="1">Uncharacterized protein</fullName>
    </submittedName>
</protein>
<comment type="caution">
    <text evidence="1">The sequence shown here is derived from an EMBL/GenBank/DDBJ whole genome shotgun (WGS) entry which is preliminary data.</text>
</comment>
<gene>
    <name evidence="1" type="ORF">GCM10010989_22720</name>
</gene>
<sequence>MPNPFSTAIQVVVRALPFGLCDSFGFANQVDPYLSKARQQVAVDCVEVALLGRGLPVPGIVGPEFIGVIREQRSDLHRYAARQTIERDFGKTLARFAPSGQGIDLVDLAQRDTAMPAASADAHEPVAIAR</sequence>
<evidence type="ECO:0000313" key="2">
    <source>
        <dbReference type="Proteomes" id="UP000598997"/>
    </source>
</evidence>
<organism evidence="1 2">
    <name type="scientific">Croceicoccus pelagius</name>
    <dbReference type="NCBI Taxonomy" id="1703341"/>
    <lineage>
        <taxon>Bacteria</taxon>
        <taxon>Pseudomonadati</taxon>
        <taxon>Pseudomonadota</taxon>
        <taxon>Alphaproteobacteria</taxon>
        <taxon>Sphingomonadales</taxon>
        <taxon>Erythrobacteraceae</taxon>
        <taxon>Croceicoccus</taxon>
    </lineage>
</organism>
<evidence type="ECO:0000313" key="1">
    <source>
        <dbReference type="EMBL" id="GGD47832.1"/>
    </source>
</evidence>
<reference evidence="1 2" key="1">
    <citation type="journal article" date="2014" name="Int. J. Syst. Evol. Microbiol.">
        <title>Complete genome sequence of Corynebacterium casei LMG S-19264T (=DSM 44701T), isolated from a smear-ripened cheese.</title>
        <authorList>
            <consortium name="US DOE Joint Genome Institute (JGI-PGF)"/>
            <person name="Walter F."/>
            <person name="Albersmeier A."/>
            <person name="Kalinowski J."/>
            <person name="Ruckert C."/>
        </authorList>
    </citation>
    <scope>NUCLEOTIDE SEQUENCE [LARGE SCALE GENOMIC DNA]</scope>
    <source>
        <strain evidence="1 2">CGMCC 1.15358</strain>
    </source>
</reference>